<evidence type="ECO:0000313" key="3">
    <source>
        <dbReference type="Proteomes" id="UP001066276"/>
    </source>
</evidence>
<organism evidence="2 3">
    <name type="scientific">Pleurodeles waltl</name>
    <name type="common">Iberian ribbed newt</name>
    <dbReference type="NCBI Taxonomy" id="8319"/>
    <lineage>
        <taxon>Eukaryota</taxon>
        <taxon>Metazoa</taxon>
        <taxon>Chordata</taxon>
        <taxon>Craniata</taxon>
        <taxon>Vertebrata</taxon>
        <taxon>Euteleostomi</taxon>
        <taxon>Amphibia</taxon>
        <taxon>Batrachia</taxon>
        <taxon>Caudata</taxon>
        <taxon>Salamandroidea</taxon>
        <taxon>Salamandridae</taxon>
        <taxon>Pleurodelinae</taxon>
        <taxon>Pleurodeles</taxon>
    </lineage>
</organism>
<dbReference type="Proteomes" id="UP001066276">
    <property type="component" value="Chromosome 7"/>
</dbReference>
<protein>
    <submittedName>
        <fullName evidence="2">Uncharacterized protein</fullName>
    </submittedName>
</protein>
<feature type="region of interest" description="Disordered" evidence="1">
    <location>
        <begin position="1"/>
        <end position="111"/>
    </location>
</feature>
<dbReference type="AlphaFoldDB" id="A0AAV7PDB3"/>
<name>A0AAV7PDB3_PLEWA</name>
<evidence type="ECO:0000313" key="2">
    <source>
        <dbReference type="EMBL" id="KAJ1126293.1"/>
    </source>
</evidence>
<sequence>MGKSADDGAEVGPPPQYLGGTTGRRSPSPGIEEDAVERAEKTTREDAEDSRRRSAEETTRREDTRDSRKMCVEETRSKDIDRSSKMSRREKWSREDRRRGDEGDEGQIPGG</sequence>
<proteinExistence type="predicted"/>
<comment type="caution">
    <text evidence="2">The sequence shown here is derived from an EMBL/GenBank/DDBJ whole genome shotgun (WGS) entry which is preliminary data.</text>
</comment>
<accession>A0AAV7PDB3</accession>
<feature type="compositionally biased region" description="Basic and acidic residues" evidence="1">
    <location>
        <begin position="36"/>
        <end position="101"/>
    </location>
</feature>
<gene>
    <name evidence="2" type="ORF">NDU88_004701</name>
</gene>
<dbReference type="EMBL" id="JANPWB010000011">
    <property type="protein sequence ID" value="KAJ1126293.1"/>
    <property type="molecule type" value="Genomic_DNA"/>
</dbReference>
<evidence type="ECO:0000256" key="1">
    <source>
        <dbReference type="SAM" id="MobiDB-lite"/>
    </source>
</evidence>
<keyword evidence="3" id="KW-1185">Reference proteome</keyword>
<reference evidence="2" key="1">
    <citation type="journal article" date="2022" name="bioRxiv">
        <title>Sequencing and chromosome-scale assembly of the giantPleurodeles waltlgenome.</title>
        <authorList>
            <person name="Brown T."/>
            <person name="Elewa A."/>
            <person name="Iarovenko S."/>
            <person name="Subramanian E."/>
            <person name="Araus A.J."/>
            <person name="Petzold A."/>
            <person name="Susuki M."/>
            <person name="Suzuki K.-i.T."/>
            <person name="Hayashi T."/>
            <person name="Toyoda A."/>
            <person name="Oliveira C."/>
            <person name="Osipova E."/>
            <person name="Leigh N.D."/>
            <person name="Simon A."/>
            <person name="Yun M.H."/>
        </authorList>
    </citation>
    <scope>NUCLEOTIDE SEQUENCE</scope>
    <source>
        <strain evidence="2">20211129_DDA</strain>
        <tissue evidence="2">Liver</tissue>
    </source>
</reference>